<evidence type="ECO:0000256" key="1">
    <source>
        <dbReference type="SAM" id="MobiDB-lite"/>
    </source>
</evidence>
<sequence length="260" mass="28513">MGTHVIHILSSSQCINTELFSSQNALKTAKRNPLSSSCLTASGTLDGLPRHLRWKQQKFILSVANGDRVATDYGKKDTSDAEKSELDDGSSSVNELSLNSSERAGENSSNTLKGSVSQLSEMKNDTLSSTNSKNTKEKTPSPNPKPSLKRSPLTAREKLRAAKVLSRYTESKATKPELGSRVLEVLKESDKGKRRPGLPEAPTNLFDDSKRGMPKPGWTFEFPGGFDVFLIAFSFVFISSVMFATTFLVWKAGGIHYNEF</sequence>
<feature type="region of interest" description="Disordered" evidence="1">
    <location>
        <begin position="189"/>
        <end position="210"/>
    </location>
</feature>
<evidence type="ECO:0000256" key="2">
    <source>
        <dbReference type="SAM" id="Phobius"/>
    </source>
</evidence>
<gene>
    <name evidence="3" type="ORF">OLC1_LOCUS5753</name>
</gene>
<name>A0AAV1CGR9_OLDCO</name>
<keyword evidence="2" id="KW-0472">Membrane</keyword>
<keyword evidence="2" id="KW-0812">Transmembrane</keyword>
<evidence type="ECO:0000313" key="4">
    <source>
        <dbReference type="Proteomes" id="UP001161247"/>
    </source>
</evidence>
<dbReference type="PANTHER" id="PTHR37233">
    <property type="entry name" value="TRANSMEMBRANE PROTEIN"/>
    <property type="match status" value="1"/>
</dbReference>
<protein>
    <submittedName>
        <fullName evidence="3">OLC1v1030407C1</fullName>
    </submittedName>
</protein>
<feature type="region of interest" description="Disordered" evidence="1">
    <location>
        <begin position="70"/>
        <end position="156"/>
    </location>
</feature>
<keyword evidence="2" id="KW-1133">Transmembrane helix</keyword>
<dbReference type="PANTHER" id="PTHR37233:SF2">
    <property type="entry name" value="TRANSMEMBRANE PROTEIN"/>
    <property type="match status" value="1"/>
</dbReference>
<dbReference type="Proteomes" id="UP001161247">
    <property type="component" value="Chromosome 2"/>
</dbReference>
<reference evidence="3" key="1">
    <citation type="submission" date="2023-03" db="EMBL/GenBank/DDBJ databases">
        <authorList>
            <person name="Julca I."/>
        </authorList>
    </citation>
    <scope>NUCLEOTIDE SEQUENCE</scope>
</reference>
<feature type="compositionally biased region" description="Basic and acidic residues" evidence="1">
    <location>
        <begin position="70"/>
        <end position="86"/>
    </location>
</feature>
<dbReference type="AlphaFoldDB" id="A0AAV1CGR9"/>
<keyword evidence="4" id="KW-1185">Reference proteome</keyword>
<organism evidence="3 4">
    <name type="scientific">Oldenlandia corymbosa var. corymbosa</name>
    <dbReference type="NCBI Taxonomy" id="529605"/>
    <lineage>
        <taxon>Eukaryota</taxon>
        <taxon>Viridiplantae</taxon>
        <taxon>Streptophyta</taxon>
        <taxon>Embryophyta</taxon>
        <taxon>Tracheophyta</taxon>
        <taxon>Spermatophyta</taxon>
        <taxon>Magnoliopsida</taxon>
        <taxon>eudicotyledons</taxon>
        <taxon>Gunneridae</taxon>
        <taxon>Pentapetalae</taxon>
        <taxon>asterids</taxon>
        <taxon>lamiids</taxon>
        <taxon>Gentianales</taxon>
        <taxon>Rubiaceae</taxon>
        <taxon>Rubioideae</taxon>
        <taxon>Spermacoceae</taxon>
        <taxon>Hedyotis-Oldenlandia complex</taxon>
        <taxon>Oldenlandia</taxon>
    </lineage>
</organism>
<dbReference type="GO" id="GO:0009535">
    <property type="term" value="C:chloroplast thylakoid membrane"/>
    <property type="evidence" value="ECO:0007669"/>
    <property type="project" value="TreeGrafter"/>
</dbReference>
<feature type="compositionally biased region" description="Polar residues" evidence="1">
    <location>
        <begin position="106"/>
        <end position="133"/>
    </location>
</feature>
<dbReference type="EMBL" id="OX459119">
    <property type="protein sequence ID" value="CAI9094636.1"/>
    <property type="molecule type" value="Genomic_DNA"/>
</dbReference>
<feature type="transmembrane region" description="Helical" evidence="2">
    <location>
        <begin position="228"/>
        <end position="250"/>
    </location>
</feature>
<feature type="compositionally biased region" description="Low complexity" evidence="1">
    <location>
        <begin position="90"/>
        <end position="102"/>
    </location>
</feature>
<accession>A0AAV1CGR9</accession>
<proteinExistence type="predicted"/>
<evidence type="ECO:0000313" key="3">
    <source>
        <dbReference type="EMBL" id="CAI9094636.1"/>
    </source>
</evidence>